<feature type="compositionally biased region" description="Low complexity" evidence="1">
    <location>
        <begin position="467"/>
        <end position="480"/>
    </location>
</feature>
<evidence type="ECO:0000256" key="1">
    <source>
        <dbReference type="SAM" id="MobiDB-lite"/>
    </source>
</evidence>
<dbReference type="AlphaFoldDB" id="A0A4V2KR60"/>
<dbReference type="EMBL" id="SJDT01000003">
    <property type="protein sequence ID" value="TBW22162.1"/>
    <property type="molecule type" value="Genomic_DNA"/>
</dbReference>
<dbReference type="Proteomes" id="UP000293036">
    <property type="component" value="Unassembled WGS sequence"/>
</dbReference>
<protein>
    <submittedName>
        <fullName evidence="3">Uncharacterized protein</fullName>
    </submittedName>
</protein>
<feature type="compositionally biased region" description="Basic and acidic residues" evidence="1">
    <location>
        <begin position="524"/>
        <end position="535"/>
    </location>
</feature>
<feature type="transmembrane region" description="Helical" evidence="2">
    <location>
        <begin position="171"/>
        <end position="193"/>
    </location>
</feature>
<feature type="transmembrane region" description="Helical" evidence="2">
    <location>
        <begin position="339"/>
        <end position="360"/>
    </location>
</feature>
<dbReference type="Pfam" id="PF19877">
    <property type="entry name" value="DUF6350"/>
    <property type="match status" value="1"/>
</dbReference>
<feature type="transmembrane region" description="Helical" evidence="2">
    <location>
        <begin position="132"/>
        <end position="150"/>
    </location>
</feature>
<gene>
    <name evidence="3" type="ORF">EZJ44_04890</name>
</gene>
<organism evidence="3 4">
    <name type="scientific">Arcanobacterium bovis</name>
    <dbReference type="NCBI Taxonomy" id="2529275"/>
    <lineage>
        <taxon>Bacteria</taxon>
        <taxon>Bacillati</taxon>
        <taxon>Actinomycetota</taxon>
        <taxon>Actinomycetes</taxon>
        <taxon>Actinomycetales</taxon>
        <taxon>Actinomycetaceae</taxon>
        <taxon>Arcanobacterium</taxon>
    </lineage>
</organism>
<feature type="transmembrane region" description="Helical" evidence="2">
    <location>
        <begin position="380"/>
        <end position="399"/>
    </location>
</feature>
<evidence type="ECO:0000256" key="2">
    <source>
        <dbReference type="SAM" id="Phobius"/>
    </source>
</evidence>
<keyword evidence="2" id="KW-0472">Membrane</keyword>
<feature type="region of interest" description="Disordered" evidence="1">
    <location>
        <begin position="427"/>
        <end position="542"/>
    </location>
</feature>
<name>A0A4V2KR60_9ACTO</name>
<dbReference type="OrthoDB" id="3742900at2"/>
<proteinExistence type="predicted"/>
<keyword evidence="4" id="KW-1185">Reference proteome</keyword>
<feature type="transmembrane region" description="Helical" evidence="2">
    <location>
        <begin position="76"/>
        <end position="96"/>
    </location>
</feature>
<comment type="caution">
    <text evidence="3">The sequence shown here is derived from an EMBL/GenBank/DDBJ whole genome shotgun (WGS) entry which is preliminary data.</text>
</comment>
<feature type="compositionally biased region" description="Polar residues" evidence="1">
    <location>
        <begin position="510"/>
        <end position="522"/>
    </location>
</feature>
<accession>A0A4V2KR60</accession>
<feature type="transmembrane region" description="Helical" evidence="2">
    <location>
        <begin position="108"/>
        <end position="126"/>
    </location>
</feature>
<keyword evidence="2" id="KW-0812">Transmembrane</keyword>
<feature type="transmembrane region" description="Helical" evidence="2">
    <location>
        <begin position="205"/>
        <end position="223"/>
    </location>
</feature>
<keyword evidence="2" id="KW-1133">Transmembrane helix</keyword>
<dbReference type="InterPro" id="IPR045931">
    <property type="entry name" value="DUF6350"/>
</dbReference>
<evidence type="ECO:0000313" key="3">
    <source>
        <dbReference type="EMBL" id="TBW22162.1"/>
    </source>
</evidence>
<feature type="compositionally biased region" description="Polar residues" evidence="1">
    <location>
        <begin position="432"/>
        <end position="446"/>
    </location>
</feature>
<reference evidence="3 4" key="1">
    <citation type="submission" date="2019-02" db="EMBL/GenBank/DDBJ databases">
        <title>Arcanobacterium bovis sp. nov., isolated from the milk of a cow with mastitis.</title>
        <authorList>
            <person name="Sammra O."/>
            <person name="Foster G."/>
            <person name="Hassan A."/>
            <person name="Alssahen M."/>
            <person name="Laemmler C."/>
            <person name="Borowiak M."/>
            <person name="Malorny B."/>
            <person name="Abdulmawjood A."/>
        </authorList>
    </citation>
    <scope>NUCLEOTIDE SEQUENCE [LARGE SCALE GENOMIC DNA]</scope>
    <source>
        <strain evidence="3 4">C605018/01/1</strain>
    </source>
</reference>
<feature type="transmembrane region" description="Helical" evidence="2">
    <location>
        <begin position="21"/>
        <end position="40"/>
    </location>
</feature>
<feature type="transmembrane region" description="Helical" evidence="2">
    <location>
        <begin position="230"/>
        <end position="252"/>
    </location>
</feature>
<evidence type="ECO:0000313" key="4">
    <source>
        <dbReference type="Proteomes" id="UP000293036"/>
    </source>
</evidence>
<feature type="transmembrane region" description="Helical" evidence="2">
    <location>
        <begin position="272"/>
        <end position="292"/>
    </location>
</feature>
<sequence length="542" mass="56281">MMQEKTIDLRSVFPVFRAVNQPLVFTWLGAVLCAVFFYAITASSPLLGNIAWSDAARFGTQWWLTSFGAHLSVGQGTLSLIPSLYTAIIVFSAYFAMRRIGIFAWSDVAFAAGFTALTIAVIGLISSAQGPWWIAIIGGGISFAAVATWAGREELLVNLPWWPYLTRAWRILRVLLIATALATVTVFVIAFIAGIGNVRQINDSYFQNAIGTASMVLVQLMYLPAYLLWTLAWILGAGFSVGVDTSFAITGNSLGPLPAIPVFGALPGYTTGYSWLIILPILAYVVLGAVAMRLGWLINEQSAESASNESVSGTSASDASTNSASAQQAEPVTSTLGRFALNAVIAGVLFVFICSLSALVAAGSIGPGRMTVVGSQSTNVAAFSLLIALLPFALGAVIAHPATIAQLKTLTKGGVLGKVTLMRKREADAGATGSTPDTSVAESSPSEGEPVAAQPVAGESEPASSQAATTAPDVVATTPDAGDEPGVPATPDVISKPDAATNKAAPTNEPDAQTTPTTPASQDSEEKRANADTKPETASADS</sequence>